<comment type="similarity">
    <text evidence="1">Belongs to the YggT family.</text>
</comment>
<dbReference type="PANTHER" id="PTHR33219:SF14">
    <property type="entry name" value="PROTEIN COFACTOR ASSEMBLY OF COMPLEX C SUBUNIT B CCB3, CHLOROPLASTIC-RELATED"/>
    <property type="match status" value="1"/>
</dbReference>
<evidence type="ECO:0000313" key="4">
    <source>
        <dbReference type="Proteomes" id="UP001596996"/>
    </source>
</evidence>
<protein>
    <submittedName>
        <fullName evidence="3">YggT family protein</fullName>
    </submittedName>
</protein>
<dbReference type="PANTHER" id="PTHR33219">
    <property type="entry name" value="YLMG HOMOLOG PROTEIN 2, CHLOROPLASTIC"/>
    <property type="match status" value="1"/>
</dbReference>
<organism evidence="3 4">
    <name type="scientific">Seminibacterium arietis</name>
    <dbReference type="NCBI Taxonomy" id="1173502"/>
    <lineage>
        <taxon>Bacteria</taxon>
        <taxon>Pseudomonadati</taxon>
        <taxon>Pseudomonadota</taxon>
        <taxon>Gammaproteobacteria</taxon>
        <taxon>Pasteurellales</taxon>
        <taxon>Pasteurellaceae</taxon>
        <taxon>Seminibacterium</taxon>
    </lineage>
</organism>
<gene>
    <name evidence="3" type="ORF">ACFQ02_06940</name>
</gene>
<evidence type="ECO:0000313" key="3">
    <source>
        <dbReference type="EMBL" id="MFD0966572.1"/>
    </source>
</evidence>
<dbReference type="EMBL" id="JBHTJN010000011">
    <property type="protein sequence ID" value="MFD0966572.1"/>
    <property type="molecule type" value="Genomic_DNA"/>
</dbReference>
<feature type="transmembrane region" description="Helical" evidence="2">
    <location>
        <begin position="153"/>
        <end position="174"/>
    </location>
</feature>
<evidence type="ECO:0000256" key="1">
    <source>
        <dbReference type="ARBA" id="ARBA00010894"/>
    </source>
</evidence>
<evidence type="ECO:0000256" key="2">
    <source>
        <dbReference type="SAM" id="Phobius"/>
    </source>
</evidence>
<feature type="transmembrane region" description="Helical" evidence="2">
    <location>
        <begin position="90"/>
        <end position="108"/>
    </location>
</feature>
<reference evidence="4" key="1">
    <citation type="journal article" date="2019" name="Int. J. Syst. Evol. Microbiol.">
        <title>The Global Catalogue of Microorganisms (GCM) 10K type strain sequencing project: providing services to taxonomists for standard genome sequencing and annotation.</title>
        <authorList>
            <consortium name="The Broad Institute Genomics Platform"/>
            <consortium name="The Broad Institute Genome Sequencing Center for Infectious Disease"/>
            <person name="Wu L."/>
            <person name="Ma J."/>
        </authorList>
    </citation>
    <scope>NUCLEOTIDE SEQUENCE [LARGE SCALE GENOMIC DNA]</scope>
    <source>
        <strain evidence="4">CCUG 61707</strain>
    </source>
</reference>
<dbReference type="RefSeq" id="WP_380820956.1">
    <property type="nucleotide sequence ID" value="NZ_JBHTJN010000011.1"/>
</dbReference>
<comment type="caution">
    <text evidence="3">The sequence shown here is derived from an EMBL/GenBank/DDBJ whole genome shotgun (WGS) entry which is preliminary data.</text>
</comment>
<feature type="transmembrane region" description="Helical" evidence="2">
    <location>
        <begin position="115"/>
        <end position="133"/>
    </location>
</feature>
<sequence>MALNLNSIQFLIHTLINVYCFVLVLRIWFQFSRIDFYNPLSQTLAKLTNPLLLPLQKIIPSFKNINLAGITLLFILGVIKYPLINLMGDKIIVTYWNTYLLVGILHFCRTIGETVLYVIFVGAIISWFNRGQSVLQFTLYHLTEPLLKPIRNILPNTGMIDFSPMILAFILFYLNRVCYDLFPVLWSLA</sequence>
<accession>A0ABW3IAP2</accession>
<feature type="transmembrane region" description="Helical" evidence="2">
    <location>
        <begin position="6"/>
        <end position="29"/>
    </location>
</feature>
<keyword evidence="4" id="KW-1185">Reference proteome</keyword>
<keyword evidence="2" id="KW-0472">Membrane</keyword>
<feature type="transmembrane region" description="Helical" evidence="2">
    <location>
        <begin position="65"/>
        <end position="84"/>
    </location>
</feature>
<keyword evidence="2" id="KW-1133">Transmembrane helix</keyword>
<dbReference type="InterPro" id="IPR003425">
    <property type="entry name" value="CCB3/YggT"/>
</dbReference>
<name>A0ABW3IAP2_9PAST</name>
<proteinExistence type="inferred from homology"/>
<dbReference type="Pfam" id="PF02325">
    <property type="entry name" value="CCB3_YggT"/>
    <property type="match status" value="2"/>
</dbReference>
<dbReference type="Proteomes" id="UP001596996">
    <property type="component" value="Unassembled WGS sequence"/>
</dbReference>
<keyword evidence="2" id="KW-0812">Transmembrane</keyword>